<dbReference type="PROSITE" id="PS51257">
    <property type="entry name" value="PROKAR_LIPOPROTEIN"/>
    <property type="match status" value="1"/>
</dbReference>
<dbReference type="GO" id="GO:0042301">
    <property type="term" value="F:phosphate ion binding"/>
    <property type="evidence" value="ECO:0007669"/>
    <property type="project" value="UniProtKB-UniRule"/>
</dbReference>
<dbReference type="EMBL" id="CP045119">
    <property type="protein sequence ID" value="QIN85054.1"/>
    <property type="molecule type" value="Genomic_DNA"/>
</dbReference>
<evidence type="ECO:0000256" key="5">
    <source>
        <dbReference type="SAM" id="MobiDB-lite"/>
    </source>
</evidence>
<dbReference type="InterPro" id="IPR050811">
    <property type="entry name" value="Phosphate_ABC_transporter"/>
</dbReference>
<evidence type="ECO:0000256" key="3">
    <source>
        <dbReference type="ARBA" id="ARBA00022729"/>
    </source>
</evidence>
<dbReference type="InterPro" id="IPR011862">
    <property type="entry name" value="Phos-bd"/>
</dbReference>
<evidence type="ECO:0000313" key="8">
    <source>
        <dbReference type="Proteomes" id="UP000501452"/>
    </source>
</evidence>
<dbReference type="AlphaFoldDB" id="A0A6G8QEW7"/>
<organism evidence="7 8">
    <name type="scientific">Rubrobacter tropicus</name>
    <dbReference type="NCBI Taxonomy" id="2653851"/>
    <lineage>
        <taxon>Bacteria</taxon>
        <taxon>Bacillati</taxon>
        <taxon>Actinomycetota</taxon>
        <taxon>Rubrobacteria</taxon>
        <taxon>Rubrobacterales</taxon>
        <taxon>Rubrobacteraceae</taxon>
        <taxon>Rubrobacter</taxon>
    </lineage>
</organism>
<dbReference type="Gene3D" id="3.40.190.10">
    <property type="entry name" value="Periplasmic binding protein-like II"/>
    <property type="match status" value="2"/>
</dbReference>
<dbReference type="SUPFAM" id="SSF53850">
    <property type="entry name" value="Periplasmic binding protein-like II"/>
    <property type="match status" value="1"/>
</dbReference>
<feature type="signal peptide" evidence="4">
    <location>
        <begin position="1"/>
        <end position="22"/>
    </location>
</feature>
<dbReference type="Proteomes" id="UP000501452">
    <property type="component" value="Chromosome"/>
</dbReference>
<keyword evidence="8" id="KW-1185">Reference proteome</keyword>
<dbReference type="InterPro" id="IPR024370">
    <property type="entry name" value="PBP_domain"/>
</dbReference>
<gene>
    <name evidence="7" type="primary">pstS</name>
    <name evidence="7" type="ORF">GBA63_06320</name>
</gene>
<keyword evidence="4" id="KW-0592">Phosphate transport</keyword>
<accession>A0A6G8QEW7</accession>
<dbReference type="CDD" id="cd13654">
    <property type="entry name" value="PBP2_phosphate_like_2"/>
    <property type="match status" value="1"/>
</dbReference>
<dbReference type="GO" id="GO:0006817">
    <property type="term" value="P:phosphate ion transport"/>
    <property type="evidence" value="ECO:0007669"/>
    <property type="project" value="UniProtKB-UniRule"/>
</dbReference>
<feature type="region of interest" description="Disordered" evidence="5">
    <location>
        <begin position="313"/>
        <end position="346"/>
    </location>
</feature>
<evidence type="ECO:0000256" key="2">
    <source>
        <dbReference type="ARBA" id="ARBA00022448"/>
    </source>
</evidence>
<reference evidence="7 8" key="1">
    <citation type="submission" date="2019-10" db="EMBL/GenBank/DDBJ databases">
        <title>Rubrobacter sp nov SCSIO 52090 isolated from a deep-sea sediment in the South China Sea.</title>
        <authorList>
            <person name="Chen R.W."/>
        </authorList>
    </citation>
    <scope>NUCLEOTIDE SEQUENCE [LARGE SCALE GENOMIC DNA]</scope>
    <source>
        <strain evidence="7 8">SCSIO 52909</strain>
    </source>
</reference>
<keyword evidence="2 4" id="KW-0813">Transport</keyword>
<name>A0A6G8QEW7_9ACTN</name>
<dbReference type="KEGG" id="rub:GBA63_06320"/>
<evidence type="ECO:0000256" key="4">
    <source>
        <dbReference type="RuleBase" id="RU367119"/>
    </source>
</evidence>
<comment type="similarity">
    <text evidence="1 4">Belongs to the PstS family.</text>
</comment>
<feature type="domain" description="PBP" evidence="6">
    <location>
        <begin position="39"/>
        <end position="290"/>
    </location>
</feature>
<evidence type="ECO:0000259" key="6">
    <source>
        <dbReference type="Pfam" id="PF12849"/>
    </source>
</evidence>
<comment type="function">
    <text evidence="4">Involved in the system for phosphate transport across the cytoplasmic membrane.</text>
</comment>
<dbReference type="NCBIfam" id="TIGR02136">
    <property type="entry name" value="ptsS_2"/>
    <property type="match status" value="1"/>
</dbReference>
<dbReference type="Pfam" id="PF12849">
    <property type="entry name" value="PBP_like_2"/>
    <property type="match status" value="1"/>
</dbReference>
<keyword evidence="3 4" id="KW-0732">Signal</keyword>
<evidence type="ECO:0000256" key="1">
    <source>
        <dbReference type="ARBA" id="ARBA00008725"/>
    </source>
</evidence>
<evidence type="ECO:0000313" key="7">
    <source>
        <dbReference type="EMBL" id="QIN85054.1"/>
    </source>
</evidence>
<feature type="chain" id="PRO_5039753445" description="Phosphate-binding protein" evidence="4">
    <location>
        <begin position="23"/>
        <end position="346"/>
    </location>
</feature>
<dbReference type="PANTHER" id="PTHR30570">
    <property type="entry name" value="PERIPLASMIC PHOSPHATE BINDING COMPONENT OF PHOSPHATE ABC TRANSPORTER"/>
    <property type="match status" value="1"/>
</dbReference>
<proteinExistence type="inferred from homology"/>
<dbReference type="PANTHER" id="PTHR30570:SF1">
    <property type="entry name" value="PHOSPHATE-BINDING PROTEIN PSTS"/>
    <property type="match status" value="1"/>
</dbReference>
<sequence length="346" mass="36900">MLRARFVVVAALVLALSLVVAACGGGGGGGQGGGGGGGEEVSGEISIQGSSTVQPITQAAAELFREQNPEARIQVGGAGTSDGFEAFCQGDTEISDASRPIDVAEEVPVCEENGVEFIEIPVAFDGISVVVNSENDFATDVTAEQLKTLWEPAAEGQVTRWSQVNPEWPDQEISLYGPGTESGTYEFFNEAIIQNEEETSRLSDVETSEDDNVLVQGVSGDQNALGYFGYSYYENNRDSLKALSIDGVSPSADTIRSGEYLLSRPLFIYVSTQALENNDAVQPFVDFYLAEGNLNRLVEAAKYVTLPDSLAQESRAQYEDRTTGTVFTEEGEPKGGDLQAALEQAQ</sequence>
<protein>
    <recommendedName>
        <fullName evidence="4">Phosphate-binding protein</fullName>
    </recommendedName>
</protein>